<dbReference type="EMBL" id="PNIO01000011">
    <property type="protein sequence ID" value="PMP72273.1"/>
    <property type="molecule type" value="Genomic_DNA"/>
</dbReference>
<sequence>MADEMDEIINEFIVEAEEILEQIDPLFVELESKGEDPEIINEIFRGMHTLKGAAGFLGFQNVVDVAHRAETILKKVREGEISISPELTDAILKAVDTLKILISHIKAKEEPKEDIKPILDLLDSALQKASQKKVSETGEVIEKVEKIESQEVEVKTTEPRESTAQAPKEKEVSTLRVDVERIDKVMDLAGEIVLARNRLLNLSNKLEAKYAGDEHIEGLVETTAFLDRVTSDLQLAVMKMRMQPLQKVFVKFPRMVRDLARTLGKEVDLEIIGEDTEVDKSVIEHIGDPLVHIIRNSIDHGIETPEERISKGKPSKGKIVINAYQKGTQIVIDISDDGKGIDVEAVKAKAITKGLITLEEAEKLSEEAIINLIFLPGFSTKDVSTELSGRGVGMDVVKSNVAKLNGYVEIFTEKDKGTTFRISLPLTLAIIQAMMVQVGQEVYAIPQSMIEETLRVDINEIKEVTGQKVLTVRNRVLPLFMLNEILGAFGSAENQRKYVLVASVGDKRFCISVDSVLGQEEIVIKTINGVDSEECGIMGATITGDGKVVLILDLALLSRKVLTMK</sequence>
<dbReference type="Pfam" id="PF01627">
    <property type="entry name" value="Hpt"/>
    <property type="match status" value="1"/>
</dbReference>
<dbReference type="Pfam" id="PF02895">
    <property type="entry name" value="H-kinase_dim"/>
    <property type="match status" value="1"/>
</dbReference>
<dbReference type="InterPro" id="IPR036097">
    <property type="entry name" value="HisK_dim/P_sf"/>
</dbReference>
<feature type="domain" description="CheW-like" evidence="8">
    <location>
        <begin position="430"/>
        <end position="563"/>
    </location>
</feature>
<evidence type="ECO:0000256" key="1">
    <source>
        <dbReference type="ARBA" id="ARBA00000085"/>
    </source>
</evidence>
<evidence type="ECO:0000259" key="7">
    <source>
        <dbReference type="PROSITE" id="PS50109"/>
    </source>
</evidence>
<comment type="caution">
    <text evidence="10">The sequence shown here is derived from an EMBL/GenBank/DDBJ whole genome shotgun (WGS) entry which is preliminary data.</text>
</comment>
<dbReference type="InterPro" id="IPR005467">
    <property type="entry name" value="His_kinase_dom"/>
</dbReference>
<dbReference type="PANTHER" id="PTHR43395:SF1">
    <property type="entry name" value="CHEMOTAXIS PROTEIN CHEA"/>
    <property type="match status" value="1"/>
</dbReference>
<evidence type="ECO:0000256" key="3">
    <source>
        <dbReference type="ARBA" id="ARBA00022553"/>
    </source>
</evidence>
<dbReference type="SUPFAM" id="SSF47226">
    <property type="entry name" value="Histidine-containing phosphotransfer domain, HPT domain"/>
    <property type="match status" value="1"/>
</dbReference>
<dbReference type="InterPro" id="IPR051315">
    <property type="entry name" value="Bact_Chemotaxis_CheA"/>
</dbReference>
<evidence type="ECO:0000256" key="4">
    <source>
        <dbReference type="ARBA" id="ARBA00022679"/>
    </source>
</evidence>
<dbReference type="EC" id="2.7.13.3" evidence="2"/>
<dbReference type="InterPro" id="IPR003594">
    <property type="entry name" value="HATPase_dom"/>
</dbReference>
<dbReference type="SUPFAM" id="SSF55874">
    <property type="entry name" value="ATPase domain of HSP90 chaperone/DNA topoisomerase II/histidine kinase"/>
    <property type="match status" value="1"/>
</dbReference>
<dbReference type="SUPFAM" id="SSF47384">
    <property type="entry name" value="Homodimeric domain of signal transducing histidine kinase"/>
    <property type="match status" value="1"/>
</dbReference>
<feature type="domain" description="Histidine kinase" evidence="7">
    <location>
        <begin position="187"/>
        <end position="428"/>
    </location>
</feature>
<dbReference type="InterPro" id="IPR036890">
    <property type="entry name" value="HATPase_C_sf"/>
</dbReference>
<dbReference type="PROSITE" id="PS50109">
    <property type="entry name" value="HIS_KIN"/>
    <property type="match status" value="1"/>
</dbReference>
<dbReference type="SMART" id="SM01231">
    <property type="entry name" value="H-kinase_dim"/>
    <property type="match status" value="1"/>
</dbReference>
<proteinExistence type="predicted"/>
<evidence type="ECO:0000256" key="5">
    <source>
        <dbReference type="ARBA" id="ARBA00022777"/>
    </source>
</evidence>
<dbReference type="InterPro" id="IPR037006">
    <property type="entry name" value="CheA-like_homodim_sf"/>
</dbReference>
<protein>
    <recommendedName>
        <fullName evidence="2">histidine kinase</fullName>
        <ecNumber evidence="2">2.7.13.3</ecNumber>
    </recommendedName>
</protein>
<evidence type="ECO:0000259" key="9">
    <source>
        <dbReference type="PROSITE" id="PS50894"/>
    </source>
</evidence>
<dbReference type="PANTHER" id="PTHR43395">
    <property type="entry name" value="SENSOR HISTIDINE KINASE CHEA"/>
    <property type="match status" value="1"/>
</dbReference>
<dbReference type="InterPro" id="IPR002545">
    <property type="entry name" value="CheW-lke_dom"/>
</dbReference>
<organism evidence="10 11">
    <name type="scientific">Thermodesulfovibrio aggregans</name>
    <dbReference type="NCBI Taxonomy" id="86166"/>
    <lineage>
        <taxon>Bacteria</taxon>
        <taxon>Pseudomonadati</taxon>
        <taxon>Nitrospirota</taxon>
        <taxon>Thermodesulfovibrionia</taxon>
        <taxon>Thermodesulfovibrionales</taxon>
        <taxon>Thermodesulfovibrionaceae</taxon>
        <taxon>Thermodesulfovibrio</taxon>
    </lineage>
</organism>
<dbReference type="Gene3D" id="1.10.287.560">
    <property type="entry name" value="Histidine kinase CheA-like, homodimeric domain"/>
    <property type="match status" value="1"/>
</dbReference>
<dbReference type="Pfam" id="PF01584">
    <property type="entry name" value="CheW"/>
    <property type="match status" value="1"/>
</dbReference>
<dbReference type="Gene3D" id="2.30.30.40">
    <property type="entry name" value="SH3 Domains"/>
    <property type="match status" value="1"/>
</dbReference>
<evidence type="ECO:0000313" key="10">
    <source>
        <dbReference type="EMBL" id="PMP72273.1"/>
    </source>
</evidence>
<dbReference type="GO" id="GO:0005737">
    <property type="term" value="C:cytoplasm"/>
    <property type="evidence" value="ECO:0007669"/>
    <property type="project" value="InterPro"/>
</dbReference>
<keyword evidence="3 6" id="KW-0597">Phosphoprotein</keyword>
<dbReference type="PRINTS" id="PR00344">
    <property type="entry name" value="BCTRLSENSOR"/>
</dbReference>
<reference evidence="10 11" key="1">
    <citation type="submission" date="2018-01" db="EMBL/GenBank/DDBJ databases">
        <title>Metagenomic assembled genomes from two thermal pools in the Uzon Caldera, Kamchatka, Russia.</title>
        <authorList>
            <person name="Wilkins L."/>
            <person name="Ettinger C."/>
        </authorList>
    </citation>
    <scope>NUCLEOTIDE SEQUENCE [LARGE SCALE GENOMIC DNA]</scope>
    <source>
        <strain evidence="10">ZAV-04</strain>
    </source>
</reference>
<keyword evidence="4" id="KW-0808">Transferase</keyword>
<dbReference type="Pfam" id="PF02518">
    <property type="entry name" value="HATPase_c"/>
    <property type="match status" value="1"/>
</dbReference>
<feature type="domain" description="HPt" evidence="9">
    <location>
        <begin position="1"/>
        <end position="108"/>
    </location>
</feature>
<comment type="catalytic activity">
    <reaction evidence="1">
        <text>ATP + protein L-histidine = ADP + protein N-phospho-L-histidine.</text>
        <dbReference type="EC" id="2.7.13.3"/>
    </reaction>
</comment>
<dbReference type="InterPro" id="IPR004358">
    <property type="entry name" value="Sig_transdc_His_kin-like_C"/>
</dbReference>
<evidence type="ECO:0000256" key="2">
    <source>
        <dbReference type="ARBA" id="ARBA00012438"/>
    </source>
</evidence>
<dbReference type="CDD" id="cd00731">
    <property type="entry name" value="CheA_reg"/>
    <property type="match status" value="1"/>
</dbReference>
<dbReference type="InterPro" id="IPR004105">
    <property type="entry name" value="CheA-like_dim"/>
</dbReference>
<dbReference type="GO" id="GO:0000155">
    <property type="term" value="F:phosphorelay sensor kinase activity"/>
    <property type="evidence" value="ECO:0007669"/>
    <property type="project" value="InterPro"/>
</dbReference>
<dbReference type="SMART" id="SM00387">
    <property type="entry name" value="HATPase_c"/>
    <property type="match status" value="1"/>
</dbReference>
<evidence type="ECO:0000256" key="6">
    <source>
        <dbReference type="PROSITE-ProRule" id="PRU00110"/>
    </source>
</evidence>
<gene>
    <name evidence="10" type="ORF">C0186_01690</name>
</gene>
<evidence type="ECO:0000259" key="8">
    <source>
        <dbReference type="PROSITE" id="PS50851"/>
    </source>
</evidence>
<dbReference type="InterPro" id="IPR036641">
    <property type="entry name" value="HPT_dom_sf"/>
</dbReference>
<dbReference type="SMART" id="SM00073">
    <property type="entry name" value="HPT"/>
    <property type="match status" value="1"/>
</dbReference>
<dbReference type="CDD" id="cd00088">
    <property type="entry name" value="HPT"/>
    <property type="match status" value="1"/>
</dbReference>
<dbReference type="Proteomes" id="UP000242288">
    <property type="component" value="Unassembled WGS sequence"/>
</dbReference>
<dbReference type="SUPFAM" id="SSF50341">
    <property type="entry name" value="CheW-like"/>
    <property type="match status" value="1"/>
</dbReference>
<dbReference type="AlphaFoldDB" id="A0A2J6WPE9"/>
<dbReference type="InterPro" id="IPR008207">
    <property type="entry name" value="Sig_transdc_His_kin_Hpt_dom"/>
</dbReference>
<dbReference type="InterPro" id="IPR036061">
    <property type="entry name" value="CheW-like_dom_sf"/>
</dbReference>
<dbReference type="Gene3D" id="3.30.565.10">
    <property type="entry name" value="Histidine kinase-like ATPase, C-terminal domain"/>
    <property type="match status" value="1"/>
</dbReference>
<dbReference type="GO" id="GO:0006935">
    <property type="term" value="P:chemotaxis"/>
    <property type="evidence" value="ECO:0007669"/>
    <property type="project" value="InterPro"/>
</dbReference>
<feature type="modified residue" description="Phosphohistidine" evidence="6">
    <location>
        <position position="48"/>
    </location>
</feature>
<evidence type="ECO:0000313" key="11">
    <source>
        <dbReference type="Proteomes" id="UP000242288"/>
    </source>
</evidence>
<dbReference type="Gene3D" id="1.20.120.160">
    <property type="entry name" value="HPT domain"/>
    <property type="match status" value="1"/>
</dbReference>
<name>A0A2J6WPE9_9BACT</name>
<dbReference type="SMART" id="SM00260">
    <property type="entry name" value="CheW"/>
    <property type="match status" value="1"/>
</dbReference>
<dbReference type="PROSITE" id="PS50894">
    <property type="entry name" value="HPT"/>
    <property type="match status" value="1"/>
</dbReference>
<keyword evidence="5" id="KW-0418">Kinase</keyword>
<dbReference type="FunFam" id="3.30.565.10:FF:000016">
    <property type="entry name" value="Chemotaxis protein CheA, putative"/>
    <property type="match status" value="1"/>
</dbReference>
<accession>A0A2J6WPE9</accession>
<dbReference type="CDD" id="cd16916">
    <property type="entry name" value="HATPase_CheA-like"/>
    <property type="match status" value="1"/>
</dbReference>
<dbReference type="PROSITE" id="PS50851">
    <property type="entry name" value="CHEW"/>
    <property type="match status" value="1"/>
</dbReference>